<evidence type="ECO:0000313" key="3">
    <source>
        <dbReference type="EMBL" id="GGN58688.1"/>
    </source>
</evidence>
<gene>
    <name evidence="3" type="ORF">GCM10011579_022360</name>
</gene>
<comment type="similarity">
    <text evidence="1">Belongs to the F420H(2)-dependent quinone reductase family.</text>
</comment>
<proteinExistence type="inferred from homology"/>
<organism evidence="3 4">
    <name type="scientific">Streptomyces albiflavescens</name>
    <dbReference type="NCBI Taxonomy" id="1623582"/>
    <lineage>
        <taxon>Bacteria</taxon>
        <taxon>Bacillati</taxon>
        <taxon>Actinomycetota</taxon>
        <taxon>Actinomycetes</taxon>
        <taxon>Kitasatosporales</taxon>
        <taxon>Streptomycetaceae</taxon>
        <taxon>Streptomyces</taxon>
    </lineage>
</organism>
<dbReference type="PANTHER" id="PTHR39428">
    <property type="entry name" value="F420H(2)-DEPENDENT QUINONE REDUCTASE RV1261C"/>
    <property type="match status" value="1"/>
</dbReference>
<evidence type="ECO:0000256" key="2">
    <source>
        <dbReference type="ARBA" id="ARBA00049106"/>
    </source>
</evidence>
<evidence type="ECO:0008006" key="5">
    <source>
        <dbReference type="Google" id="ProtNLM"/>
    </source>
</evidence>
<comment type="catalytic activity">
    <reaction evidence="2">
        <text>oxidized coenzyme F420-(gamma-L-Glu)(n) + a quinol + H(+) = reduced coenzyme F420-(gamma-L-Glu)(n) + a quinone</text>
        <dbReference type="Rhea" id="RHEA:39663"/>
        <dbReference type="Rhea" id="RHEA-COMP:12939"/>
        <dbReference type="Rhea" id="RHEA-COMP:14378"/>
        <dbReference type="ChEBI" id="CHEBI:15378"/>
        <dbReference type="ChEBI" id="CHEBI:24646"/>
        <dbReference type="ChEBI" id="CHEBI:132124"/>
        <dbReference type="ChEBI" id="CHEBI:133980"/>
        <dbReference type="ChEBI" id="CHEBI:139511"/>
    </reaction>
</comment>
<comment type="caution">
    <text evidence="3">The sequence shown here is derived from an EMBL/GenBank/DDBJ whole genome shotgun (WGS) entry which is preliminary data.</text>
</comment>
<name>A0A918D247_9ACTN</name>
<dbReference type="Pfam" id="PF04075">
    <property type="entry name" value="F420H2_quin_red"/>
    <property type="match status" value="1"/>
</dbReference>
<dbReference type="GO" id="GO:0070967">
    <property type="term" value="F:coenzyme F420 binding"/>
    <property type="evidence" value="ECO:0007669"/>
    <property type="project" value="TreeGrafter"/>
</dbReference>
<keyword evidence="4" id="KW-1185">Reference proteome</keyword>
<dbReference type="NCBIfam" id="TIGR00026">
    <property type="entry name" value="hi_GC_TIGR00026"/>
    <property type="match status" value="1"/>
</dbReference>
<evidence type="ECO:0000313" key="4">
    <source>
        <dbReference type="Proteomes" id="UP000600365"/>
    </source>
</evidence>
<dbReference type="InterPro" id="IPR012349">
    <property type="entry name" value="Split_barrel_FMN-bd"/>
</dbReference>
<protein>
    <recommendedName>
        <fullName evidence="5">Nitroreductase</fullName>
    </recommendedName>
</protein>
<dbReference type="AlphaFoldDB" id="A0A918D247"/>
<dbReference type="Proteomes" id="UP000600365">
    <property type="component" value="Unassembled WGS sequence"/>
</dbReference>
<reference evidence="3 4" key="1">
    <citation type="journal article" date="2014" name="Int. J. Syst. Evol. Microbiol.">
        <title>Complete genome sequence of Corynebacterium casei LMG S-19264T (=DSM 44701T), isolated from a smear-ripened cheese.</title>
        <authorList>
            <consortium name="US DOE Joint Genome Institute (JGI-PGF)"/>
            <person name="Walter F."/>
            <person name="Albersmeier A."/>
            <person name="Kalinowski J."/>
            <person name="Ruckert C."/>
        </authorList>
    </citation>
    <scope>NUCLEOTIDE SEQUENCE [LARGE SCALE GENOMIC DNA]</scope>
    <source>
        <strain evidence="3 4">CGMCC 4.7111</strain>
    </source>
</reference>
<evidence type="ECO:0000256" key="1">
    <source>
        <dbReference type="ARBA" id="ARBA00008710"/>
    </source>
</evidence>
<sequence>MSFDTPSGTRGTRQPGRAVKWFNKWSMRRIRRKGGAKLMGMDALVLTTVGRKSGEPRSTPVAWFPSENGGWLIVASAAGAAKNPAWYYNLAAHPDRVRVEIGSVTTNVVAVQLQGEEREKAWRQITTTMPRFAEYQVKTDRELPIIRLTPRSLN</sequence>
<dbReference type="RefSeq" id="WP_189185755.1">
    <property type="nucleotide sequence ID" value="NZ_BMMM01000003.1"/>
</dbReference>
<dbReference type="EMBL" id="BMMM01000003">
    <property type="protein sequence ID" value="GGN58688.1"/>
    <property type="molecule type" value="Genomic_DNA"/>
</dbReference>
<dbReference type="SUPFAM" id="SSF50475">
    <property type="entry name" value="FMN-binding split barrel"/>
    <property type="match status" value="1"/>
</dbReference>
<dbReference type="PANTHER" id="PTHR39428:SF1">
    <property type="entry name" value="F420H(2)-DEPENDENT QUINONE REDUCTASE RV1261C"/>
    <property type="match status" value="1"/>
</dbReference>
<dbReference type="InterPro" id="IPR004378">
    <property type="entry name" value="F420H2_quin_Rdtase"/>
</dbReference>
<dbReference type="Gene3D" id="2.30.110.10">
    <property type="entry name" value="Electron Transport, Fmn-binding Protein, Chain A"/>
    <property type="match status" value="1"/>
</dbReference>
<dbReference type="GO" id="GO:0016491">
    <property type="term" value="F:oxidoreductase activity"/>
    <property type="evidence" value="ECO:0007669"/>
    <property type="project" value="InterPro"/>
</dbReference>
<accession>A0A918D247</accession>
<dbReference type="GO" id="GO:0005886">
    <property type="term" value="C:plasma membrane"/>
    <property type="evidence" value="ECO:0007669"/>
    <property type="project" value="TreeGrafter"/>
</dbReference>